<proteinExistence type="predicted"/>
<evidence type="ECO:0000256" key="1">
    <source>
        <dbReference type="PROSITE-ProRule" id="PRU01076"/>
    </source>
</evidence>
<dbReference type="PROSITE" id="PS51740">
    <property type="entry name" value="SPOVT_ABRB"/>
    <property type="match status" value="1"/>
</dbReference>
<dbReference type="NCBIfam" id="TIGR01439">
    <property type="entry name" value="lp_hng_hel_AbrB"/>
    <property type="match status" value="1"/>
</dbReference>
<evidence type="ECO:0000313" key="3">
    <source>
        <dbReference type="EMBL" id="PZO73361.1"/>
    </source>
</evidence>
<dbReference type="GO" id="GO:0003677">
    <property type="term" value="F:DNA binding"/>
    <property type="evidence" value="ECO:0007669"/>
    <property type="project" value="UniProtKB-UniRule"/>
</dbReference>
<sequence length="87" mass="10012">MGNEVTISSKGQVVIPKDVRDALNLKAGEKLTLRQVGRRIILETPEPPRKTISYEEFRRRVPRYEGPTVAIEDMTSEIGTLFRDWRV</sequence>
<dbReference type="Gene3D" id="2.10.260.10">
    <property type="match status" value="1"/>
</dbReference>
<evidence type="ECO:0000313" key="4">
    <source>
        <dbReference type="Proteomes" id="UP000249555"/>
    </source>
</evidence>
<evidence type="ECO:0000259" key="2">
    <source>
        <dbReference type="PROSITE" id="PS51740"/>
    </source>
</evidence>
<name>A0A2W5AS54_9SPHN</name>
<dbReference type="Proteomes" id="UP000249555">
    <property type="component" value="Unassembled WGS sequence"/>
</dbReference>
<feature type="domain" description="SpoVT-AbrB" evidence="2">
    <location>
        <begin position="2"/>
        <end position="47"/>
    </location>
</feature>
<dbReference type="AlphaFoldDB" id="A0A2W5AS54"/>
<dbReference type="SMART" id="SM00966">
    <property type="entry name" value="SpoVT_AbrB"/>
    <property type="match status" value="1"/>
</dbReference>
<accession>A0A2W5AS54</accession>
<keyword evidence="1" id="KW-0238">DNA-binding</keyword>
<gene>
    <name evidence="3" type="ORF">DI640_09905</name>
</gene>
<organism evidence="3 4">
    <name type="scientific">Sphingomonas taxi</name>
    <dbReference type="NCBI Taxonomy" id="1549858"/>
    <lineage>
        <taxon>Bacteria</taxon>
        <taxon>Pseudomonadati</taxon>
        <taxon>Pseudomonadota</taxon>
        <taxon>Alphaproteobacteria</taxon>
        <taxon>Sphingomonadales</taxon>
        <taxon>Sphingomonadaceae</taxon>
        <taxon>Sphingomonas</taxon>
    </lineage>
</organism>
<dbReference type="Pfam" id="PF04014">
    <property type="entry name" value="MazE_antitoxin"/>
    <property type="match status" value="1"/>
</dbReference>
<comment type="caution">
    <text evidence="3">The sequence shown here is derived from an EMBL/GenBank/DDBJ whole genome shotgun (WGS) entry which is preliminary data.</text>
</comment>
<dbReference type="InterPro" id="IPR037914">
    <property type="entry name" value="SpoVT-AbrB_sf"/>
</dbReference>
<dbReference type="EMBL" id="QFMX01000008">
    <property type="protein sequence ID" value="PZO73361.1"/>
    <property type="molecule type" value="Genomic_DNA"/>
</dbReference>
<protein>
    <recommendedName>
        <fullName evidence="2">SpoVT-AbrB domain-containing protein</fullName>
    </recommendedName>
</protein>
<dbReference type="SUPFAM" id="SSF89447">
    <property type="entry name" value="AbrB/MazE/MraZ-like"/>
    <property type="match status" value="1"/>
</dbReference>
<reference evidence="3 4" key="1">
    <citation type="submission" date="2017-08" db="EMBL/GenBank/DDBJ databases">
        <title>Infants hospitalized years apart are colonized by the same room-sourced microbial strains.</title>
        <authorList>
            <person name="Brooks B."/>
            <person name="Olm M.R."/>
            <person name="Firek B.A."/>
            <person name="Baker R."/>
            <person name="Thomas B.C."/>
            <person name="Morowitz M.J."/>
            <person name="Banfield J.F."/>
        </authorList>
    </citation>
    <scope>NUCLEOTIDE SEQUENCE [LARGE SCALE GENOMIC DNA]</scope>
    <source>
        <strain evidence="3">S2_018_000_R3_119</strain>
    </source>
</reference>
<dbReference type="InterPro" id="IPR007159">
    <property type="entry name" value="SpoVT-AbrB_dom"/>
</dbReference>